<dbReference type="GO" id="GO:1902404">
    <property type="term" value="P:mitotic actomyosin contractile ring contraction"/>
    <property type="evidence" value="ECO:0007669"/>
    <property type="project" value="UniProtKB-ARBA"/>
</dbReference>
<dbReference type="FunFam" id="1.10.287.660:FF:000001">
    <property type="entry name" value="pre-mRNA-splicing factor ISY1 homolog"/>
    <property type="match status" value="1"/>
</dbReference>
<dbReference type="Pfam" id="PF24319">
    <property type="entry name" value="DUF7491"/>
    <property type="match status" value="1"/>
</dbReference>
<dbReference type="GO" id="GO:0000350">
    <property type="term" value="P:generation of catalytic spliceosome for second transesterification step"/>
    <property type="evidence" value="ECO:0007669"/>
    <property type="project" value="InterPro"/>
</dbReference>
<feature type="compositionally biased region" description="Polar residues" evidence="18">
    <location>
        <begin position="46"/>
        <end position="92"/>
    </location>
</feature>
<dbReference type="SMART" id="SM00242">
    <property type="entry name" value="MYSc"/>
    <property type="match status" value="1"/>
</dbReference>
<dbReference type="GO" id="GO:0016459">
    <property type="term" value="C:myosin complex"/>
    <property type="evidence" value="ECO:0007669"/>
    <property type="project" value="UniProtKB-KW"/>
</dbReference>
<dbReference type="GO" id="GO:0016020">
    <property type="term" value="C:membrane"/>
    <property type="evidence" value="ECO:0007669"/>
    <property type="project" value="TreeGrafter"/>
</dbReference>
<dbReference type="Pfam" id="PF00063">
    <property type="entry name" value="Myosin_head"/>
    <property type="match status" value="1"/>
</dbReference>
<dbReference type="SUPFAM" id="SSF52540">
    <property type="entry name" value="P-loop containing nucleoside triphosphate hydrolases"/>
    <property type="match status" value="1"/>
</dbReference>
<organism evidence="21 22">
    <name type="scientific">Blastomyces parvus</name>
    <dbReference type="NCBI Taxonomy" id="2060905"/>
    <lineage>
        <taxon>Eukaryota</taxon>
        <taxon>Fungi</taxon>
        <taxon>Dikarya</taxon>
        <taxon>Ascomycota</taxon>
        <taxon>Pezizomycotina</taxon>
        <taxon>Eurotiomycetes</taxon>
        <taxon>Eurotiomycetidae</taxon>
        <taxon>Onygenales</taxon>
        <taxon>Ajellomycetaceae</taxon>
        <taxon>Blastomyces</taxon>
    </lineage>
</organism>
<dbReference type="GO" id="GO:0000146">
    <property type="term" value="F:microfilament motor activity"/>
    <property type="evidence" value="ECO:0007669"/>
    <property type="project" value="TreeGrafter"/>
</dbReference>
<dbReference type="GO" id="GO:0007015">
    <property type="term" value="P:actin filament organization"/>
    <property type="evidence" value="ECO:0007669"/>
    <property type="project" value="TreeGrafter"/>
</dbReference>
<evidence type="ECO:0000259" key="20">
    <source>
        <dbReference type="PROSITE" id="PS51844"/>
    </source>
</evidence>
<feature type="compositionally biased region" description="Polar residues" evidence="18">
    <location>
        <begin position="1693"/>
        <end position="1709"/>
    </location>
</feature>
<evidence type="ECO:0000256" key="16">
    <source>
        <dbReference type="PROSITE-ProRule" id="PRU00782"/>
    </source>
</evidence>
<comment type="similarity">
    <text evidence="3">Belongs to the ISY1 family.</text>
</comment>
<evidence type="ECO:0000256" key="6">
    <source>
        <dbReference type="ARBA" id="ARBA00022728"/>
    </source>
</evidence>
<dbReference type="GO" id="GO:0005524">
    <property type="term" value="F:ATP binding"/>
    <property type="evidence" value="ECO:0007669"/>
    <property type="project" value="UniProtKB-UniRule"/>
</dbReference>
<keyword evidence="6" id="KW-0747">Spliceosome</keyword>
<comment type="function">
    <text evidence="1">Involved in pre-mRNA splicing.</text>
</comment>
<evidence type="ECO:0000256" key="13">
    <source>
        <dbReference type="ARBA" id="ARBA00023203"/>
    </source>
</evidence>
<feature type="coiled-coil region" evidence="17">
    <location>
        <begin position="1965"/>
        <end position="2070"/>
    </location>
</feature>
<protein>
    <submittedName>
        <fullName evidence="21">Myosin heavy chain</fullName>
    </submittedName>
</protein>
<feature type="compositionally biased region" description="Pro residues" evidence="18">
    <location>
        <begin position="22"/>
        <end position="33"/>
    </location>
</feature>
<dbReference type="GO" id="GO:0000974">
    <property type="term" value="C:Prp19 complex"/>
    <property type="evidence" value="ECO:0007669"/>
    <property type="project" value="UniProtKB-ARBA"/>
</dbReference>
<dbReference type="InterPro" id="IPR009360">
    <property type="entry name" value="Isy1"/>
</dbReference>
<dbReference type="Gene3D" id="3.30.70.1590">
    <property type="match status" value="1"/>
</dbReference>
<keyword evidence="22" id="KW-1185">Reference proteome</keyword>
<dbReference type="CDD" id="cd01377">
    <property type="entry name" value="MYSc_class_II"/>
    <property type="match status" value="1"/>
</dbReference>
<dbReference type="Gene3D" id="1.20.120.720">
    <property type="entry name" value="Myosin VI head, motor domain, U50 subdomain"/>
    <property type="match status" value="1"/>
</dbReference>
<feature type="coiled-coil region" evidence="17">
    <location>
        <begin position="1846"/>
        <end position="1880"/>
    </location>
</feature>
<feature type="coiled-coil region" evidence="17">
    <location>
        <begin position="1016"/>
        <end position="1441"/>
    </location>
</feature>
<dbReference type="EMBL" id="PDNC01000002">
    <property type="protein sequence ID" value="PGH09965.1"/>
    <property type="molecule type" value="Genomic_DNA"/>
</dbReference>
<dbReference type="PROSITE" id="PS50096">
    <property type="entry name" value="IQ"/>
    <property type="match status" value="1"/>
</dbReference>
<feature type="coiled-coil region" evidence="17">
    <location>
        <begin position="1471"/>
        <end position="1575"/>
    </location>
</feature>
<reference evidence="21 22" key="1">
    <citation type="submission" date="2017-10" db="EMBL/GenBank/DDBJ databases">
        <title>Comparative genomics in systemic dimorphic fungi from Ajellomycetaceae.</title>
        <authorList>
            <person name="Munoz J.F."/>
            <person name="Mcewen J.G."/>
            <person name="Clay O.K."/>
            <person name="Cuomo C.A."/>
        </authorList>
    </citation>
    <scope>NUCLEOTIDE SEQUENCE [LARGE SCALE GENOMIC DNA]</scope>
    <source>
        <strain evidence="21 22">UAMH130</strain>
    </source>
</reference>
<feature type="domain" description="Myosin motor" evidence="19">
    <location>
        <begin position="173"/>
        <end position="868"/>
    </location>
</feature>
<proteinExistence type="inferred from homology"/>
<dbReference type="InterPro" id="IPR027417">
    <property type="entry name" value="P-loop_NTPase"/>
</dbReference>
<feature type="region of interest" description="Disordered" evidence="18">
    <location>
        <begin position="2267"/>
        <end position="2308"/>
    </location>
</feature>
<feature type="region of interest" description="Disordered" evidence="18">
    <location>
        <begin position="1675"/>
        <end position="1717"/>
    </location>
</feature>
<evidence type="ECO:0000256" key="1">
    <source>
        <dbReference type="ARBA" id="ARBA00003777"/>
    </source>
</evidence>
<dbReference type="InterPro" id="IPR004009">
    <property type="entry name" value="SH3_Myosin"/>
</dbReference>
<feature type="region of interest" description="Disordered" evidence="18">
    <location>
        <begin position="1"/>
        <end position="92"/>
    </location>
</feature>
<evidence type="ECO:0000256" key="17">
    <source>
        <dbReference type="SAM" id="Coils"/>
    </source>
</evidence>
<dbReference type="PROSITE" id="PS51844">
    <property type="entry name" value="SH3_LIKE"/>
    <property type="match status" value="1"/>
</dbReference>
<dbReference type="GO" id="GO:1903475">
    <property type="term" value="P:mitotic actomyosin contractile ring assembly"/>
    <property type="evidence" value="ECO:0007669"/>
    <property type="project" value="UniProtKB-ARBA"/>
</dbReference>
<comment type="subunit">
    <text evidence="5">Associated with the spliceosome.</text>
</comment>
<dbReference type="GO" id="GO:0005684">
    <property type="term" value="C:U2-type spliceosomal complex"/>
    <property type="evidence" value="ECO:0007669"/>
    <property type="project" value="UniProtKB-ARBA"/>
</dbReference>
<dbReference type="FunFam" id="1.10.10.820:FF:000001">
    <property type="entry name" value="Myosin heavy chain"/>
    <property type="match status" value="1"/>
</dbReference>
<feature type="binding site" evidence="16">
    <location>
        <begin position="266"/>
        <end position="273"/>
    </location>
    <ligand>
        <name>ATP</name>
        <dbReference type="ChEBI" id="CHEBI:30616"/>
    </ligand>
</feature>
<keyword evidence="6" id="KW-0507">mRNA processing</keyword>
<evidence type="ECO:0000256" key="14">
    <source>
        <dbReference type="ARBA" id="ARBA00023242"/>
    </source>
</evidence>
<evidence type="ECO:0000256" key="5">
    <source>
        <dbReference type="ARBA" id="ARBA00011524"/>
    </source>
</evidence>
<dbReference type="FunFam" id="3.40.850.10:FF:000101">
    <property type="entry name" value="Slow myosin heavy chain 2"/>
    <property type="match status" value="1"/>
</dbReference>
<dbReference type="Pfam" id="PF06246">
    <property type="entry name" value="Isy1"/>
    <property type="match status" value="1"/>
</dbReference>
<evidence type="ECO:0000256" key="8">
    <source>
        <dbReference type="ARBA" id="ARBA00022840"/>
    </source>
</evidence>
<feature type="coiled-coil region" evidence="17">
    <location>
        <begin position="1618"/>
        <end position="1645"/>
    </location>
</feature>
<dbReference type="PANTHER" id="PTHR13140:SF857">
    <property type="entry name" value="MYOSIN-11"/>
    <property type="match status" value="1"/>
</dbReference>
<dbReference type="InterPro" id="IPR029012">
    <property type="entry name" value="Helix_hairpin_bin_sf"/>
</dbReference>
<feature type="coiled-coil region" evidence="17">
    <location>
        <begin position="1727"/>
        <end position="1795"/>
    </location>
</feature>
<dbReference type="SUPFAM" id="SSF140102">
    <property type="entry name" value="ISY1 domain-like"/>
    <property type="match status" value="1"/>
</dbReference>
<keyword evidence="12" id="KW-0508">mRNA splicing</keyword>
<keyword evidence="9 17" id="KW-0175">Coiled coil</keyword>
<evidence type="ECO:0000256" key="18">
    <source>
        <dbReference type="SAM" id="MobiDB-lite"/>
    </source>
</evidence>
<dbReference type="Gene3D" id="1.10.10.820">
    <property type="match status" value="1"/>
</dbReference>
<feature type="coiled-coil region" evidence="17">
    <location>
        <begin position="939"/>
        <end position="980"/>
    </location>
</feature>
<keyword evidence="7 16" id="KW-0547">Nucleotide-binding</keyword>
<dbReference type="InterPro" id="IPR001609">
    <property type="entry name" value="Myosin_head_motor_dom-like"/>
</dbReference>
<comment type="subunit">
    <text evidence="15">Binds to cdc4 and rlc1.</text>
</comment>
<dbReference type="Pfam" id="PF02736">
    <property type="entry name" value="Myosin_N"/>
    <property type="match status" value="1"/>
</dbReference>
<gene>
    <name evidence="21" type="ORF">GX51_00231</name>
</gene>
<dbReference type="Gene3D" id="1.10.287.660">
    <property type="entry name" value="Helix hairpin bin"/>
    <property type="match status" value="1"/>
</dbReference>
<dbReference type="STRING" id="2060905.A0A2B7XLY8"/>
<evidence type="ECO:0000256" key="11">
    <source>
        <dbReference type="ARBA" id="ARBA00023175"/>
    </source>
</evidence>
<sequence>MAPLPQSPSSRRINPFSRGSPSPSPHSPQPAPASSPASARPKSVAFTTPVSTEQYGHSRNASFSPMSSGTFVSSHTRQRSNSRSNLPTSNTFAPQFIKSEELRKGADQIRGIEGDNDFSGKRYVWLKDPEKAFVRGMVLEDNENGRLLVQCDGGGQREVDSESVDKVNPAKFDKADDMAELTHLNEGSVVHNLHTRYKSDLIYTYSGLFLVTVNPYCPLPIYTNEYVKLYKGQTREETRPHIFAMADQAFRNLVEEGQNQSILVTGESGAGKTENTKKVIQYLAAVASSLEGPHGRSTNKQYSNLSQQILRANPILEAFGNAQTVRNNNSSRFGKFIRIEFSRTGQICGASIDFYLLEKSRVVKVNSQERSYHIFYQLLRGADKELRQHLRLSDLDIEDFGYTRDGNDSISGVSDLDEWNDLMEAFGIMNFSDNDQFSILRTVAAVMHLGNVTVAKESLRADQAALTPEGYESAAIACQLLGIPVDPFVKGLLHPRVKAGREWVEKVQTPEQVRLALDALAKGIYERGFADLVMRINNQLDRSGTAAEDSYFIGVLDIAGFEIFENNSFEQLCINYTNEKLQQFFNHHMFVLEQEEYAREQIEWQFIDFGKDLQPTIDLIELPNPIGIFSCLDEDSVMPKATDKSFTEKLHSLWDRKSPKYHASRLNQGFILTHYAAEVEYSTEGWLEKNKDPLNDTVTRLLSSSNDKHIANLFADCADVDEGYGVPRSLVKKGLFRTVAQRHKEQLSSLMAQLHSTHPHFVRCILPNHKKRPKLFNGPLVLDQLRCNGVLEGIRIARTGFPNRLSFTEFRQRYEVLCPRMPKGYIDGQNAAKIIVENLGLDKAIYRIGLTKMFFRAGVLAELEEQRDTLIRDIMTRFQSVARGFVQRRIANKRLYRTEATRIIQRNFHVYLDLQSSPWWTLFVRMKPLLGATRTAGEVKKRDEQIKKLEEKARNDIAERQKLEEERRRADIEVQRITKTLESERALALDKEEIFKRLQLREIELSEKLAGAITDQESLEDQMDELIASKKKTEEELELRRSQLEQAAQIMSRLESEKKELQGQITQLENQLQDIEDRHQKRDSEVDKLSHEIKMLNSHLSLKERKLQDLEAKLLKTDQDLDIKLADTTKELQFSKKQVKDLIEENRSIRQQISDLSSTSTGYEELVRRKEGEISILRGDVKKFESEKKSLEAEKQTLASRHSDMQQRLREVQAQTDAMMSEKKNLEREAADVKKLLEAKISEDAEAGQSRKMLDQQVKDLKEQLYAVQADLSRERQSRDDVQMLGEHKYTQLQQEFENLNESKITIEKEMYIQQDTLRRATEARTAAEASRKELQNELIKLRERFTKVERSHLDAETAIEKKIVAQAGERQASLRRDLEAKTKELDEIEKERAHLAAQVQDLTRTMAESETFRIRHDQHKERLERELVTIKGRLTASENDNRALLNKVQQKNLDIARSNSRASDSQRLRMVQIQNEKTRLEDVNKQLSRQLGDSQLSITALEKQKEKLALSVEDLNHEITREHKATRSAEKAASASNIQLAEANRNLETERQLRTQAQANTRKLQASIDQANKELQDCHHQLMLLHKVFNPEADENPSSWEAVIPSLSKSVDLAAVLETVQNKLRVTEEKSTRAESQLAEMRRRHADEMAELDARYSSSKRALLEEIDQNQVAVSRSPNHFRKNSEPAKRYSNPSTPNNRRFNFNDGANDSGRSDRTVDSVAYQKRMDAAAEIEMLQNQLQLTEMQNRHLQSQLERSTPGRDLWQDESPSIRRMQLLERENGRLHEKLDDSAKKVSALERSIQSGELTLRDVQAKSHEELYDLLNSQEQSRKSLLQAHKSALADLTDAKGQFDKLKHARASLEVELRDATSELKESQLAREQDSGSRAQLLQEFSDLQIRLDAETSKVVDLTSSLELYKSRADEYFGKLEQAEIAVLKASRAEQFAKSQAKEAEDTCATIMAERKQMDSLVEDLQRQTQSYEERVEDLAADLDAALQAKRRLQNELEDYRGQRAMDIEDKETSLEQTRKKYQMEFSTLTNELEIERENVLHIRGENARLREEIEELRSKWDDEVLNSSTWAKEKSRLEMTLQDVSISRDEAVNAHNDAQSKVVTLLSQVRGLRTSVDDISGERDALLKEKRSLEARLNEASDRLAELAQGENPSLRNAAEMDRELLELKTKLAQQEDLSSAAIGKMRRAEAMATEIQKEIVAERESTSQLFKEKAALEKQLKEAQLKCVDLETKGYSSASQDVRFLHKRIQELETQLDEQESKRNADQRSVRNVDRTVKDLQSQIDRRDKMNTQLSEDISKSRDKIERLLKTIEELQSSDSENQLQARRAERELREEREKSLRLERELEAWKGLRVERGSAMGRSGTMPALSEIGDRFGGGVNGSRRGSGVFVGPGPNGPIEARNSEKAQSMLFRFRAAQAADLGILDIGRTRRPKAITSVTSIPVCEKWRGQVLKEISRKVSRIQDQSLSDYQIRDLNDEINKAMREKWMWEVQIRNLGGPNYTRGGGRVYDDDGREIPGGGKGYRYFGRAKELPGVKEMFEAAAKKQSRTSKEDDAGGGRVVEISRRNVDAAYFGYGLDEEDGTLLEYESEKEKEAFENMLRRGEDEPAEGWEPLPGDCGDGVGWRLPTLEEVQEELVDRRRRRLLDKIL</sequence>
<dbReference type="Gene3D" id="4.10.270.10">
    <property type="entry name" value="Myosin, subunit A"/>
    <property type="match status" value="1"/>
</dbReference>
<keyword evidence="8 16" id="KW-0067">ATP-binding</keyword>
<dbReference type="GO" id="GO:0071014">
    <property type="term" value="C:post-mRNA release spliceosomal complex"/>
    <property type="evidence" value="ECO:0007669"/>
    <property type="project" value="UniProtKB-ARBA"/>
</dbReference>
<keyword evidence="10 16" id="KW-0518">Myosin</keyword>
<comment type="subcellular location">
    <subcellularLocation>
        <location evidence="2">Nucleus</location>
    </subcellularLocation>
</comment>
<evidence type="ECO:0000256" key="2">
    <source>
        <dbReference type="ARBA" id="ARBA00004123"/>
    </source>
</evidence>
<feature type="compositionally biased region" description="Low complexity" evidence="18">
    <location>
        <begin position="34"/>
        <end position="45"/>
    </location>
</feature>
<keyword evidence="14" id="KW-0539">Nucleus</keyword>
<dbReference type="Gene3D" id="1.20.58.530">
    <property type="match status" value="1"/>
</dbReference>
<dbReference type="SUPFAM" id="SSF90257">
    <property type="entry name" value="Myosin rod fragments"/>
    <property type="match status" value="2"/>
</dbReference>
<keyword evidence="11 16" id="KW-0505">Motor protein</keyword>
<dbReference type="PRINTS" id="PR00193">
    <property type="entry name" value="MYOSINHEAVY"/>
</dbReference>
<evidence type="ECO:0000313" key="22">
    <source>
        <dbReference type="Proteomes" id="UP000224080"/>
    </source>
</evidence>
<evidence type="ECO:0000256" key="15">
    <source>
        <dbReference type="ARBA" id="ARBA00064372"/>
    </source>
</evidence>
<dbReference type="InterPro" id="IPR036961">
    <property type="entry name" value="Kinesin_motor_dom_sf"/>
</dbReference>
<dbReference type="OrthoDB" id="6108017at2759"/>
<dbReference type="Proteomes" id="UP000224080">
    <property type="component" value="Unassembled WGS sequence"/>
</dbReference>
<comment type="similarity">
    <text evidence="4 16">Belongs to the TRAFAC class myosin-kinesin ATPase superfamily. Myosin family.</text>
</comment>
<keyword evidence="13 16" id="KW-0009">Actin-binding</keyword>
<dbReference type="PANTHER" id="PTHR13140">
    <property type="entry name" value="MYOSIN"/>
    <property type="match status" value="1"/>
</dbReference>
<feature type="domain" description="Myosin N-terminal SH3-like" evidence="20">
    <location>
        <begin position="119"/>
        <end position="169"/>
    </location>
</feature>
<comment type="caution">
    <text evidence="21">The sequence shown here is derived from an EMBL/GenBank/DDBJ whole genome shotgun (WGS) entry which is preliminary data.</text>
</comment>
<evidence type="ECO:0000259" key="19">
    <source>
        <dbReference type="PROSITE" id="PS51456"/>
    </source>
</evidence>
<dbReference type="Gene3D" id="1.20.5.170">
    <property type="match status" value="1"/>
</dbReference>
<name>A0A2B7XLY8_9EURO</name>
<feature type="region of interest" description="Actin-binding" evidence="16">
    <location>
        <begin position="747"/>
        <end position="769"/>
    </location>
</feature>
<dbReference type="PROSITE" id="PS51456">
    <property type="entry name" value="MYOSIN_MOTOR"/>
    <property type="match status" value="1"/>
</dbReference>
<accession>A0A2B7XLY8</accession>
<evidence type="ECO:0000256" key="12">
    <source>
        <dbReference type="ARBA" id="ARBA00023187"/>
    </source>
</evidence>
<dbReference type="FunFam" id="1.20.58.530:FF:000001">
    <property type="entry name" value="Myosin heavy chain"/>
    <property type="match status" value="1"/>
</dbReference>
<evidence type="ECO:0000256" key="10">
    <source>
        <dbReference type="ARBA" id="ARBA00023123"/>
    </source>
</evidence>
<dbReference type="GO" id="GO:0051015">
    <property type="term" value="F:actin filament binding"/>
    <property type="evidence" value="ECO:0007669"/>
    <property type="project" value="TreeGrafter"/>
</dbReference>
<dbReference type="FunFam" id="1.20.120.720:FF:000001">
    <property type="entry name" value="Myosin heavy chain, muscle"/>
    <property type="match status" value="1"/>
</dbReference>
<evidence type="ECO:0000256" key="7">
    <source>
        <dbReference type="ARBA" id="ARBA00022741"/>
    </source>
</evidence>
<feature type="compositionally biased region" description="Basic and acidic residues" evidence="18">
    <location>
        <begin position="2271"/>
        <end position="2302"/>
    </location>
</feature>
<evidence type="ECO:0000256" key="9">
    <source>
        <dbReference type="ARBA" id="ARBA00023054"/>
    </source>
</evidence>
<dbReference type="Gene3D" id="1.20.5.340">
    <property type="match status" value="2"/>
</dbReference>
<dbReference type="InterPro" id="IPR055914">
    <property type="entry name" value="DUF7491"/>
</dbReference>
<evidence type="ECO:0000256" key="4">
    <source>
        <dbReference type="ARBA" id="ARBA00008314"/>
    </source>
</evidence>
<evidence type="ECO:0000256" key="3">
    <source>
        <dbReference type="ARBA" id="ARBA00007002"/>
    </source>
</evidence>
<dbReference type="InterPro" id="IPR037200">
    <property type="entry name" value="Isy1_sf"/>
</dbReference>
<evidence type="ECO:0000313" key="21">
    <source>
        <dbReference type="EMBL" id="PGH09965.1"/>
    </source>
</evidence>
<dbReference type="Gene3D" id="3.40.850.10">
    <property type="entry name" value="Kinesin motor domain"/>
    <property type="match status" value="1"/>
</dbReference>
<dbReference type="GO" id="GO:0120104">
    <property type="term" value="C:mitotic actomyosin contractile ring, proximal layer"/>
    <property type="evidence" value="ECO:0007669"/>
    <property type="project" value="UniProtKB-ARBA"/>
</dbReference>